<evidence type="ECO:0000259" key="5">
    <source>
        <dbReference type="PROSITE" id="PS50010"/>
    </source>
</evidence>
<proteinExistence type="predicted"/>
<accession>A0A913Z7I1</accession>
<feature type="region of interest" description="Disordered" evidence="3">
    <location>
        <begin position="1"/>
        <end position="50"/>
    </location>
</feature>
<dbReference type="PROSITE" id="PS50010">
    <property type="entry name" value="DH_2"/>
    <property type="match status" value="1"/>
</dbReference>
<dbReference type="GO" id="GO:0005085">
    <property type="term" value="F:guanyl-nucleotide exchange factor activity"/>
    <property type="evidence" value="ECO:0007669"/>
    <property type="project" value="InterPro"/>
</dbReference>
<reference evidence="6" key="1">
    <citation type="submission" date="2022-11" db="UniProtKB">
        <authorList>
            <consortium name="EnsemblMetazoa"/>
        </authorList>
    </citation>
    <scope>IDENTIFICATION</scope>
</reference>
<evidence type="ECO:0000256" key="3">
    <source>
        <dbReference type="SAM" id="MobiDB-lite"/>
    </source>
</evidence>
<dbReference type="InterPro" id="IPR011993">
    <property type="entry name" value="PH-like_dom_sf"/>
</dbReference>
<dbReference type="SMART" id="SM00233">
    <property type="entry name" value="PH"/>
    <property type="match status" value="1"/>
</dbReference>
<sequence length="592" mass="67112">MNESIMSTKPEIELRRSPRIAAMQARARSASGPSESRSRSKTPVSKGASLTDLSFAVDDEADCCNNNSFIASPDKNRNSPEKSEEGTFVKPKSSGTLLRNLRKRKKGVDESMRFSTMGSKKKRKMDEADLDNISVNSLDFSKRGRRSSKTSDVADGDGDNISIQSYTAGTSTRRSRTLVKVSSLASLVSPVSSVKRVSIALQRSMSFRTNHSPPFDIKPYCKPTATPTKRRDSMLWSETVQGNINDGLTKRQIKRQEVIYELFRGEVDMVDDLRLIMKTYRDSMRYLGMLSEQELQTIFGGLEDLQHLHQNLINTLIKQRGADGTTDSVGNVLLKWLPTLTNIYTAYCTNLLAAKVLLDEKRQDKKVRDFLERCQESPFSRRLDLWNFLDVPRRRLIKYPLLIQKILEVTPNEHPDKPYLAKATKAAEGVSQEVDRRTGEMKCRHYIDHLVYLRDSQENPLISQQKKLLCSGVLRNTKGRGMKLHVFLFEEILVVTRIATRNDEKMYQVYENPIPVQSMQLDDLDDGEVKLAGSFRSLTGGQTVKHAFRVKSTDPNANQSFTFFAADEHDKKQWVQLFSRAVRTASSDATEV</sequence>
<dbReference type="Pfam" id="PF22697">
    <property type="entry name" value="SOS1_NGEF_PH"/>
    <property type="match status" value="1"/>
</dbReference>
<dbReference type="InterPro" id="IPR000219">
    <property type="entry name" value="DH_dom"/>
</dbReference>
<dbReference type="GeneID" id="119721887"/>
<dbReference type="Proteomes" id="UP000887568">
    <property type="component" value="Unplaced"/>
</dbReference>
<evidence type="ECO:0008006" key="8">
    <source>
        <dbReference type="Google" id="ProtNLM"/>
    </source>
</evidence>
<dbReference type="SUPFAM" id="SSF48065">
    <property type="entry name" value="DBL homology domain (DH-domain)"/>
    <property type="match status" value="1"/>
</dbReference>
<dbReference type="OrthoDB" id="1716625at2759"/>
<feature type="domain" description="PH" evidence="4">
    <location>
        <begin position="467"/>
        <end position="583"/>
    </location>
</feature>
<dbReference type="InterPro" id="IPR055251">
    <property type="entry name" value="SOS1_NGEF_PH"/>
</dbReference>
<keyword evidence="7" id="KW-1185">Reference proteome</keyword>
<dbReference type="Gene3D" id="1.20.900.10">
    <property type="entry name" value="Dbl homology (DH) domain"/>
    <property type="match status" value="1"/>
</dbReference>
<dbReference type="PANTHER" id="PTHR46006">
    <property type="entry name" value="RHO GUANINE NUCLEOTIDE EXCHANGE FACTOR AT 64C, ISOFORM A"/>
    <property type="match status" value="1"/>
</dbReference>
<dbReference type="Pfam" id="PF00621">
    <property type="entry name" value="RhoGEF"/>
    <property type="match status" value="1"/>
</dbReference>
<dbReference type="RefSeq" id="XP_038047758.1">
    <property type="nucleotide sequence ID" value="XM_038191830.1"/>
</dbReference>
<dbReference type="GO" id="GO:0005737">
    <property type="term" value="C:cytoplasm"/>
    <property type="evidence" value="ECO:0007669"/>
    <property type="project" value="UniProtKB-SubCell"/>
</dbReference>
<dbReference type="SUPFAM" id="SSF50729">
    <property type="entry name" value="PH domain-like"/>
    <property type="match status" value="1"/>
</dbReference>
<dbReference type="InterPro" id="IPR001849">
    <property type="entry name" value="PH_domain"/>
</dbReference>
<dbReference type="Gene3D" id="2.30.29.30">
    <property type="entry name" value="Pleckstrin-homology domain (PH domain)/Phosphotyrosine-binding domain (PTB)"/>
    <property type="match status" value="1"/>
</dbReference>
<dbReference type="AlphaFoldDB" id="A0A913Z7I1"/>
<evidence type="ECO:0000256" key="2">
    <source>
        <dbReference type="ARBA" id="ARBA00022490"/>
    </source>
</evidence>
<feature type="domain" description="DH" evidence="5">
    <location>
        <begin position="254"/>
        <end position="437"/>
    </location>
</feature>
<evidence type="ECO:0000259" key="4">
    <source>
        <dbReference type="PROSITE" id="PS50003"/>
    </source>
</evidence>
<dbReference type="InterPro" id="IPR035899">
    <property type="entry name" value="DBL_dom_sf"/>
</dbReference>
<dbReference type="SMART" id="SM00325">
    <property type="entry name" value="RhoGEF"/>
    <property type="match status" value="1"/>
</dbReference>
<dbReference type="PANTHER" id="PTHR46006:SF8">
    <property type="entry name" value="DH DOMAIN-CONTAINING PROTEIN"/>
    <property type="match status" value="1"/>
</dbReference>
<name>A0A913Z7I1_PATMI</name>
<dbReference type="GO" id="GO:0035025">
    <property type="term" value="P:positive regulation of Rho protein signal transduction"/>
    <property type="evidence" value="ECO:0007669"/>
    <property type="project" value="TreeGrafter"/>
</dbReference>
<evidence type="ECO:0000313" key="6">
    <source>
        <dbReference type="EnsemblMetazoa" id="XP_038047758.1"/>
    </source>
</evidence>
<feature type="region of interest" description="Disordered" evidence="3">
    <location>
        <begin position="68"/>
        <end position="169"/>
    </location>
</feature>
<comment type="subcellular location">
    <subcellularLocation>
        <location evidence="1">Cytoplasm</location>
    </subcellularLocation>
</comment>
<keyword evidence="2" id="KW-0963">Cytoplasm</keyword>
<dbReference type="InterPro" id="IPR051480">
    <property type="entry name" value="Endocytic_GEF_Adapter"/>
</dbReference>
<evidence type="ECO:0000313" key="7">
    <source>
        <dbReference type="Proteomes" id="UP000887568"/>
    </source>
</evidence>
<protein>
    <recommendedName>
        <fullName evidence="8">Rho guanine nucleotide exchange factor 3</fullName>
    </recommendedName>
</protein>
<feature type="compositionally biased region" description="Low complexity" evidence="3">
    <location>
        <begin position="25"/>
        <end position="35"/>
    </location>
</feature>
<dbReference type="OMA" id="QCVFREM"/>
<dbReference type="PROSITE" id="PS50003">
    <property type="entry name" value="PH_DOMAIN"/>
    <property type="match status" value="1"/>
</dbReference>
<organism evidence="6 7">
    <name type="scientific">Patiria miniata</name>
    <name type="common">Bat star</name>
    <name type="synonym">Asterina miniata</name>
    <dbReference type="NCBI Taxonomy" id="46514"/>
    <lineage>
        <taxon>Eukaryota</taxon>
        <taxon>Metazoa</taxon>
        <taxon>Echinodermata</taxon>
        <taxon>Eleutherozoa</taxon>
        <taxon>Asterozoa</taxon>
        <taxon>Asteroidea</taxon>
        <taxon>Valvatacea</taxon>
        <taxon>Valvatida</taxon>
        <taxon>Asterinidae</taxon>
        <taxon>Patiria</taxon>
    </lineage>
</organism>
<dbReference type="CDD" id="cd00160">
    <property type="entry name" value="RhoGEF"/>
    <property type="match status" value="1"/>
</dbReference>
<feature type="compositionally biased region" description="Basic and acidic residues" evidence="3">
    <location>
        <begin position="74"/>
        <end position="87"/>
    </location>
</feature>
<evidence type="ECO:0000256" key="1">
    <source>
        <dbReference type="ARBA" id="ARBA00004496"/>
    </source>
</evidence>
<dbReference type="EnsemblMetazoa" id="XM_038191830.1">
    <property type="protein sequence ID" value="XP_038047758.1"/>
    <property type="gene ID" value="LOC119721887"/>
</dbReference>